<evidence type="ECO:0000256" key="1">
    <source>
        <dbReference type="SAM" id="MobiDB-lite"/>
    </source>
</evidence>
<keyword evidence="3" id="KW-1185">Reference proteome</keyword>
<feature type="region of interest" description="Disordered" evidence="1">
    <location>
        <begin position="258"/>
        <end position="301"/>
    </location>
</feature>
<reference evidence="3" key="1">
    <citation type="journal article" date="2019" name="Int. J. Syst. Evol. Microbiol.">
        <title>The Global Catalogue of Microorganisms (GCM) 10K type strain sequencing project: providing services to taxonomists for standard genome sequencing and annotation.</title>
        <authorList>
            <consortium name="The Broad Institute Genomics Platform"/>
            <consortium name="The Broad Institute Genome Sequencing Center for Infectious Disease"/>
            <person name="Wu L."/>
            <person name="Ma J."/>
        </authorList>
    </citation>
    <scope>NUCLEOTIDE SEQUENCE [LARGE SCALE GENOMIC DNA]</scope>
    <source>
        <strain evidence="3">CGMCC 4.1437</strain>
    </source>
</reference>
<evidence type="ECO:0000313" key="3">
    <source>
        <dbReference type="Proteomes" id="UP001595975"/>
    </source>
</evidence>
<proteinExistence type="predicted"/>
<evidence type="ECO:0000313" key="2">
    <source>
        <dbReference type="EMBL" id="MFC5665460.1"/>
    </source>
</evidence>
<protein>
    <recommendedName>
        <fullName evidence="4">Lipoprotein</fullName>
    </recommendedName>
</protein>
<name>A0ABW0X4I2_9ACTN</name>
<organism evidence="2 3">
    <name type="scientific">Kitasatospora misakiensis</name>
    <dbReference type="NCBI Taxonomy" id="67330"/>
    <lineage>
        <taxon>Bacteria</taxon>
        <taxon>Bacillati</taxon>
        <taxon>Actinomycetota</taxon>
        <taxon>Actinomycetes</taxon>
        <taxon>Kitasatosporales</taxon>
        <taxon>Streptomycetaceae</taxon>
        <taxon>Kitasatospora</taxon>
    </lineage>
</organism>
<dbReference type="EMBL" id="JBHSOF010000028">
    <property type="protein sequence ID" value="MFC5665460.1"/>
    <property type="molecule type" value="Genomic_DNA"/>
</dbReference>
<evidence type="ECO:0008006" key="4">
    <source>
        <dbReference type="Google" id="ProtNLM"/>
    </source>
</evidence>
<comment type="caution">
    <text evidence="2">The sequence shown here is derived from an EMBL/GenBank/DDBJ whole genome shotgun (WGS) entry which is preliminary data.</text>
</comment>
<feature type="compositionally biased region" description="Polar residues" evidence="1">
    <location>
        <begin position="289"/>
        <end position="301"/>
    </location>
</feature>
<gene>
    <name evidence="2" type="ORF">ACFP3U_21090</name>
</gene>
<dbReference type="RefSeq" id="WP_380227149.1">
    <property type="nucleotide sequence ID" value="NZ_JBHSOF010000028.1"/>
</dbReference>
<sequence length="301" mass="30879">MDGTDGEAWMAVRQRLAAVVAAAVLAGGLSGCGGADGPAPGSSPSASGAPTPTAGSSSPTWPAKPTDRSPHGVLLSAQLAMQTARRAKVNYRLGSDAGSGPLFWQPKTALQVKRSTPAAAEQLIVVDTVAYEGGDAATAARLGGKHWERFAGAPGPDGHREVPYAGLIDLLNPVVALAAATADGIGAQYVGEERFEDSAVEHYRVNTDADRYAAAQTQLSPARREGLRTALAGGGSASLTLDLWLNDKDQLVRLQRTGTGDTGRLDDSVLYTEPGGPLSAQAPAESDTVDTGTRTVSPLAR</sequence>
<dbReference type="Gene3D" id="2.50.20.20">
    <property type="match status" value="1"/>
</dbReference>
<dbReference type="Proteomes" id="UP001595975">
    <property type="component" value="Unassembled WGS sequence"/>
</dbReference>
<accession>A0ABW0X4I2</accession>
<feature type="region of interest" description="Disordered" evidence="1">
    <location>
        <begin position="35"/>
        <end position="70"/>
    </location>
</feature>
<feature type="compositionally biased region" description="Low complexity" evidence="1">
    <location>
        <begin position="37"/>
        <end position="63"/>
    </location>
</feature>